<protein>
    <submittedName>
        <fullName evidence="6">Aldehyde dehydrogenase</fullName>
    </submittedName>
</protein>
<dbReference type="Proteomes" id="UP000321523">
    <property type="component" value="Unassembled WGS sequence"/>
</dbReference>
<dbReference type="CDD" id="cd07108">
    <property type="entry name" value="ALDH_MGR_2402"/>
    <property type="match status" value="1"/>
</dbReference>
<proteinExistence type="inferred from homology"/>
<dbReference type="AlphaFoldDB" id="A0A512DVP9"/>
<feature type="domain" description="Aldehyde dehydrogenase" evidence="5">
    <location>
        <begin position="35"/>
        <end position="494"/>
    </location>
</feature>
<gene>
    <name evidence="6" type="ORF">SAE02_46910</name>
</gene>
<evidence type="ECO:0000256" key="4">
    <source>
        <dbReference type="RuleBase" id="RU003345"/>
    </source>
</evidence>
<dbReference type="Gene3D" id="3.40.309.10">
    <property type="entry name" value="Aldehyde Dehydrogenase, Chain A, domain 2"/>
    <property type="match status" value="1"/>
</dbReference>
<dbReference type="FunFam" id="3.40.309.10:FF:000012">
    <property type="entry name" value="Betaine aldehyde dehydrogenase"/>
    <property type="match status" value="1"/>
</dbReference>
<comment type="caution">
    <text evidence="6">The sequence shown here is derived from an EMBL/GenBank/DDBJ whole genome shotgun (WGS) entry which is preliminary data.</text>
</comment>
<keyword evidence="7" id="KW-1185">Reference proteome</keyword>
<evidence type="ECO:0000313" key="7">
    <source>
        <dbReference type="Proteomes" id="UP000321523"/>
    </source>
</evidence>
<dbReference type="SUPFAM" id="SSF53720">
    <property type="entry name" value="ALDH-like"/>
    <property type="match status" value="1"/>
</dbReference>
<dbReference type="InterPro" id="IPR016160">
    <property type="entry name" value="Ald_DH_CS_CYS"/>
</dbReference>
<dbReference type="GO" id="GO:0016620">
    <property type="term" value="F:oxidoreductase activity, acting on the aldehyde or oxo group of donors, NAD or NADP as acceptor"/>
    <property type="evidence" value="ECO:0007669"/>
    <property type="project" value="InterPro"/>
</dbReference>
<sequence>MTSVDTNIQTDPFALARDLSGKHFYAGEMRPSLSGKTFPVINPATGEQVAEAAFGEAADIEAAVQAAATAQKAWKKVGARDRGKLVVKCGQILAEHADELARLIALETGKALRTESRVEASVLADAFTFFGGLGSELKGETVPFSPTIMTMTMREPIGIVGAILPWNVPLLLMALKIAPALVAGNAVIVKSAEEAPLTVLRVIQLMNTVMPSGLVNILSGYGPECGAPLVSHPKVGKVTFTGSVETGKIVYKAAAEKLIPVTLELGGKSPMIVMEDADLDRAVAGAIAGMRFTRQGQSCTAASRIFVHDSLHDAFVEKLKAKVDAMKMGDPLDEATDIGTIVSPQQMDRVQGYIAIGKKTPGAVAHACSAMPADPKLAKGLFVQPHIFTGLTNDSQLAREEIFGPVCCIIRWTDYEQVIADANDSEYGLAATVWTNNLHKAMDAVNRLEAGFVQVNQNLVVQPNLSYGGVKASGLGKEASLESMLEHFTHKKTIMINMA</sequence>
<reference evidence="6 7" key="1">
    <citation type="submission" date="2019-07" db="EMBL/GenBank/DDBJ databases">
        <title>Whole genome shotgun sequence of Skermanella aerolata NBRC 106429.</title>
        <authorList>
            <person name="Hosoyama A."/>
            <person name="Uohara A."/>
            <person name="Ohji S."/>
            <person name="Ichikawa N."/>
        </authorList>
    </citation>
    <scope>NUCLEOTIDE SEQUENCE [LARGE SCALE GENOMIC DNA]</scope>
    <source>
        <strain evidence="6 7">NBRC 106429</strain>
    </source>
</reference>
<dbReference type="Pfam" id="PF00171">
    <property type="entry name" value="Aldedh"/>
    <property type="match status" value="1"/>
</dbReference>
<feature type="active site" evidence="3">
    <location>
        <position position="264"/>
    </location>
</feature>
<dbReference type="EMBL" id="BJYZ01000022">
    <property type="protein sequence ID" value="GEO40543.1"/>
    <property type="molecule type" value="Genomic_DNA"/>
</dbReference>
<dbReference type="InterPro" id="IPR016163">
    <property type="entry name" value="Ald_DH_C"/>
</dbReference>
<dbReference type="RefSeq" id="WP_044430511.1">
    <property type="nucleotide sequence ID" value="NZ_BJYZ01000022.1"/>
</dbReference>
<accession>A0A512DVP9</accession>
<dbReference type="InterPro" id="IPR029510">
    <property type="entry name" value="Ald_DH_CS_GLU"/>
</dbReference>
<name>A0A512DVP9_9PROT</name>
<dbReference type="PROSITE" id="PS00687">
    <property type="entry name" value="ALDEHYDE_DEHYDR_GLU"/>
    <property type="match status" value="1"/>
</dbReference>
<dbReference type="OrthoDB" id="9772584at2"/>
<dbReference type="Gene3D" id="3.40.605.10">
    <property type="entry name" value="Aldehyde Dehydrogenase, Chain A, domain 1"/>
    <property type="match status" value="1"/>
</dbReference>
<dbReference type="PANTHER" id="PTHR11699">
    <property type="entry name" value="ALDEHYDE DEHYDROGENASE-RELATED"/>
    <property type="match status" value="1"/>
</dbReference>
<evidence type="ECO:0000256" key="3">
    <source>
        <dbReference type="PROSITE-ProRule" id="PRU10007"/>
    </source>
</evidence>
<evidence type="ECO:0000256" key="1">
    <source>
        <dbReference type="ARBA" id="ARBA00009986"/>
    </source>
</evidence>
<dbReference type="PROSITE" id="PS00070">
    <property type="entry name" value="ALDEHYDE_DEHYDR_CYS"/>
    <property type="match status" value="1"/>
</dbReference>
<dbReference type="FunFam" id="3.40.605.10:FF:000007">
    <property type="entry name" value="NAD/NADP-dependent betaine aldehyde dehydrogenase"/>
    <property type="match status" value="1"/>
</dbReference>
<evidence type="ECO:0000259" key="5">
    <source>
        <dbReference type="Pfam" id="PF00171"/>
    </source>
</evidence>
<dbReference type="InterPro" id="IPR016162">
    <property type="entry name" value="Ald_DH_N"/>
</dbReference>
<dbReference type="InterPro" id="IPR015590">
    <property type="entry name" value="Aldehyde_DH_dom"/>
</dbReference>
<evidence type="ECO:0000256" key="2">
    <source>
        <dbReference type="ARBA" id="ARBA00023002"/>
    </source>
</evidence>
<dbReference type="InterPro" id="IPR016161">
    <property type="entry name" value="Ald_DH/histidinol_DH"/>
</dbReference>
<evidence type="ECO:0000313" key="6">
    <source>
        <dbReference type="EMBL" id="GEO40543.1"/>
    </source>
</evidence>
<comment type="similarity">
    <text evidence="1 4">Belongs to the aldehyde dehydrogenase family.</text>
</comment>
<organism evidence="6 7">
    <name type="scientific">Skermanella aerolata</name>
    <dbReference type="NCBI Taxonomy" id="393310"/>
    <lineage>
        <taxon>Bacteria</taxon>
        <taxon>Pseudomonadati</taxon>
        <taxon>Pseudomonadota</taxon>
        <taxon>Alphaproteobacteria</taxon>
        <taxon>Rhodospirillales</taxon>
        <taxon>Azospirillaceae</taxon>
        <taxon>Skermanella</taxon>
    </lineage>
</organism>
<keyword evidence="2 4" id="KW-0560">Oxidoreductase</keyword>